<dbReference type="AlphaFoldDB" id="A0A7W4YVV3"/>
<evidence type="ECO:0000313" key="2">
    <source>
        <dbReference type="EMBL" id="MBB3018785.1"/>
    </source>
</evidence>
<proteinExistence type="predicted"/>
<dbReference type="RefSeq" id="WP_183449317.1">
    <property type="nucleotide sequence ID" value="NZ_JACHWB010000002.1"/>
</dbReference>
<reference evidence="2 3" key="1">
    <citation type="submission" date="2020-08" db="EMBL/GenBank/DDBJ databases">
        <title>The Agave Microbiome: Exploring the role of microbial communities in plant adaptations to desert environments.</title>
        <authorList>
            <person name="Partida-Martinez L.P."/>
        </authorList>
    </citation>
    <scope>NUCLEOTIDE SEQUENCE [LARGE SCALE GENOMIC DNA]</scope>
    <source>
        <strain evidence="2 3">AT3.9</strain>
    </source>
</reference>
<evidence type="ECO:0000256" key="1">
    <source>
        <dbReference type="SAM" id="MobiDB-lite"/>
    </source>
</evidence>
<evidence type="ECO:0000313" key="3">
    <source>
        <dbReference type="Proteomes" id="UP000532010"/>
    </source>
</evidence>
<dbReference type="EMBL" id="JACHWB010000002">
    <property type="protein sequence ID" value="MBB3018785.1"/>
    <property type="molecule type" value="Genomic_DNA"/>
</dbReference>
<dbReference type="Proteomes" id="UP000532010">
    <property type="component" value="Unassembled WGS sequence"/>
</dbReference>
<comment type="caution">
    <text evidence="2">The sequence shown here is derived from an EMBL/GenBank/DDBJ whole genome shotgun (WGS) entry which is preliminary data.</text>
</comment>
<feature type="region of interest" description="Disordered" evidence="1">
    <location>
        <begin position="51"/>
        <end position="102"/>
    </location>
</feature>
<sequence>MKLQELTAKALRRGDKLANTLRKLVAKSDPNDASIKPLLKELEKALPRLHRLADQQEHLSTGQGERRIQKVSAKAGHEHAAASKSRSGKVKRQPASALAGAE</sequence>
<name>A0A7W4YVV3_9HYPH</name>
<organism evidence="2 3">
    <name type="scientific">Microvirga lupini</name>
    <dbReference type="NCBI Taxonomy" id="420324"/>
    <lineage>
        <taxon>Bacteria</taxon>
        <taxon>Pseudomonadati</taxon>
        <taxon>Pseudomonadota</taxon>
        <taxon>Alphaproteobacteria</taxon>
        <taxon>Hyphomicrobiales</taxon>
        <taxon>Methylobacteriaceae</taxon>
        <taxon>Microvirga</taxon>
    </lineage>
</organism>
<gene>
    <name evidence="2" type="ORF">FHR70_001839</name>
</gene>
<accession>A0A7W4YVV3</accession>
<keyword evidence="3" id="KW-1185">Reference proteome</keyword>
<protein>
    <submittedName>
        <fullName evidence="2">Uncharacterized protein</fullName>
    </submittedName>
</protein>